<reference evidence="1 2" key="1">
    <citation type="journal article" date="2020" name="Appl. Environ. Microbiol.">
        <title>Genomic Characteristics of a Novel Species of Ammonia-Oxidizing Archaea from the Jiulong River Estuary.</title>
        <authorList>
            <person name="Zou D."/>
            <person name="Wan R."/>
            <person name="Han L."/>
            <person name="Xu M.N."/>
            <person name="Liu Y."/>
            <person name="Liu H."/>
            <person name="Kao S.J."/>
            <person name="Li M."/>
        </authorList>
    </citation>
    <scope>NUCLEOTIDE SEQUENCE [LARGE SCALE GENOMIC DNA]</scope>
    <source>
        <strain evidence="1">W1bin1</strain>
    </source>
</reference>
<evidence type="ECO:0000313" key="2">
    <source>
        <dbReference type="Proteomes" id="UP000559653"/>
    </source>
</evidence>
<gene>
    <name evidence="1" type="ORF">H2B03_03125</name>
</gene>
<sequence length="268" mass="29756">MSEENNKDEITEKIKIIATDDERIKSFGELLTNDSSRAILQLLFNDELTALQIAEKTGISLQLVKYHIIKLQDLGVVKVTKVEKNSKSQDMKFYSASKFSMVIVPPKYSEKTKESKLLVRSFKHIYKIAGFGIAAGISGLMSLSLMQQDKRVMDPSQTIQVTSPQDGSFQYSADESIEESAQMAQPEPEPSPQIVPESSQDYTFEEALEIQKRGVEAAEANPVSGSGTPIFDFGDLAVTLIILAVVFGGFAAFFFFKSIKHLKQKQIV</sequence>
<accession>A0AC60VXS3</accession>
<dbReference type="EMBL" id="JACEMZ010000011">
    <property type="protein sequence ID" value="MBA4452155.1"/>
    <property type="molecule type" value="Genomic_DNA"/>
</dbReference>
<name>A0AC60VXS3_9ARCH</name>
<dbReference type="Proteomes" id="UP000559653">
    <property type="component" value="Unassembled WGS sequence"/>
</dbReference>
<proteinExistence type="predicted"/>
<comment type="caution">
    <text evidence="1">The sequence shown here is derived from an EMBL/GenBank/DDBJ whole genome shotgun (WGS) entry which is preliminary data.</text>
</comment>
<organism evidence="1 2">
    <name type="scientific">Candidatus Nitrosomaritimum aestuariumsis</name>
    <dbReference type="NCBI Taxonomy" id="3342354"/>
    <lineage>
        <taxon>Archaea</taxon>
        <taxon>Nitrososphaerota</taxon>
        <taxon>Nitrososphaeria</taxon>
        <taxon>Nitrosopumilales</taxon>
        <taxon>Nitrosopumilaceae</taxon>
        <taxon>Candidatus Nitrosomaritimum</taxon>
    </lineage>
</organism>
<evidence type="ECO:0000313" key="1">
    <source>
        <dbReference type="EMBL" id="MBA4452155.1"/>
    </source>
</evidence>
<protein>
    <submittedName>
        <fullName evidence="1">Winged helix-turn-helix transcriptional regulator</fullName>
    </submittedName>
</protein>